<dbReference type="PROSITE" id="PS00846">
    <property type="entry name" value="HTH_ARSR_1"/>
    <property type="match status" value="1"/>
</dbReference>
<dbReference type="InterPro" id="IPR001845">
    <property type="entry name" value="HTH_ArsR_DNA-bd_dom"/>
</dbReference>
<dbReference type="InterPro" id="IPR036388">
    <property type="entry name" value="WH-like_DNA-bd_sf"/>
</dbReference>
<evidence type="ECO:0000256" key="1">
    <source>
        <dbReference type="ARBA" id="ARBA00023015"/>
    </source>
</evidence>
<accession>A0A6L9S1I8</accession>
<keyword evidence="1" id="KW-0805">Transcription regulation</keyword>
<keyword evidence="3" id="KW-0804">Transcription</keyword>
<dbReference type="PROSITE" id="PS50987">
    <property type="entry name" value="HTH_ARSR_2"/>
    <property type="match status" value="1"/>
</dbReference>
<dbReference type="GO" id="GO:0003677">
    <property type="term" value="F:DNA binding"/>
    <property type="evidence" value="ECO:0007669"/>
    <property type="project" value="UniProtKB-KW"/>
</dbReference>
<dbReference type="SUPFAM" id="SSF46785">
    <property type="entry name" value="Winged helix' DNA-binding domain"/>
    <property type="match status" value="1"/>
</dbReference>
<dbReference type="PANTHER" id="PTHR33154:SF18">
    <property type="entry name" value="ARSENICAL RESISTANCE OPERON REPRESSOR"/>
    <property type="match status" value="1"/>
</dbReference>
<dbReference type="Gene3D" id="1.10.10.10">
    <property type="entry name" value="Winged helix-like DNA-binding domain superfamily/Winged helix DNA-binding domain"/>
    <property type="match status" value="1"/>
</dbReference>
<evidence type="ECO:0000313" key="5">
    <source>
        <dbReference type="EMBL" id="NED99364.1"/>
    </source>
</evidence>
<dbReference type="GO" id="GO:0003700">
    <property type="term" value="F:DNA-binding transcription factor activity"/>
    <property type="evidence" value="ECO:0007669"/>
    <property type="project" value="InterPro"/>
</dbReference>
<proteinExistence type="predicted"/>
<feature type="domain" description="HTH arsR-type" evidence="4">
    <location>
        <begin position="27"/>
        <end position="124"/>
    </location>
</feature>
<comment type="caution">
    <text evidence="5">The sequence shown here is derived from an EMBL/GenBank/DDBJ whole genome shotgun (WGS) entry which is preliminary data.</text>
</comment>
<dbReference type="CDD" id="cd00090">
    <property type="entry name" value="HTH_ARSR"/>
    <property type="match status" value="1"/>
</dbReference>
<evidence type="ECO:0000256" key="3">
    <source>
        <dbReference type="ARBA" id="ARBA00023163"/>
    </source>
</evidence>
<organism evidence="5 6">
    <name type="scientific">Phytoactinopolyspora halotolerans</name>
    <dbReference type="NCBI Taxonomy" id="1981512"/>
    <lineage>
        <taxon>Bacteria</taxon>
        <taxon>Bacillati</taxon>
        <taxon>Actinomycetota</taxon>
        <taxon>Actinomycetes</taxon>
        <taxon>Jiangellales</taxon>
        <taxon>Jiangellaceae</taxon>
        <taxon>Phytoactinopolyspora</taxon>
    </lineage>
</organism>
<protein>
    <submittedName>
        <fullName evidence="5">Helix-turn-helix transcriptional regulator</fullName>
    </submittedName>
</protein>
<dbReference type="PRINTS" id="PR00778">
    <property type="entry name" value="HTHARSR"/>
</dbReference>
<dbReference type="AlphaFoldDB" id="A0A6L9S1I8"/>
<dbReference type="SMART" id="SM00418">
    <property type="entry name" value="HTH_ARSR"/>
    <property type="match status" value="1"/>
</dbReference>
<dbReference type="InterPro" id="IPR036390">
    <property type="entry name" value="WH_DNA-bd_sf"/>
</dbReference>
<evidence type="ECO:0000313" key="6">
    <source>
        <dbReference type="Proteomes" id="UP000475214"/>
    </source>
</evidence>
<dbReference type="NCBIfam" id="NF033788">
    <property type="entry name" value="HTH_metalloreg"/>
    <property type="match status" value="1"/>
</dbReference>
<dbReference type="PANTHER" id="PTHR33154">
    <property type="entry name" value="TRANSCRIPTIONAL REGULATOR, ARSR FAMILY"/>
    <property type="match status" value="1"/>
</dbReference>
<evidence type="ECO:0000256" key="2">
    <source>
        <dbReference type="ARBA" id="ARBA00023125"/>
    </source>
</evidence>
<dbReference type="InterPro" id="IPR011991">
    <property type="entry name" value="ArsR-like_HTH"/>
</dbReference>
<dbReference type="InterPro" id="IPR018334">
    <property type="entry name" value="ArsR_HTH"/>
</dbReference>
<gene>
    <name evidence="5" type="ORF">G1H10_04210</name>
</gene>
<keyword evidence="6" id="KW-1185">Reference proteome</keyword>
<sequence>MCQYRRVSIEDPVTQVESCCPVTPAPLSMSQASERAALFKALADPVRLRLLALIAANSTDGACVCDLVDAFDLTQPTISHHLKILREAHLVGSERRGTWVYYWIVPDALNTVRSTLDLLGAAPAAADAT</sequence>
<name>A0A6L9S1I8_9ACTN</name>
<dbReference type="InterPro" id="IPR051081">
    <property type="entry name" value="HTH_MetalResp_TranReg"/>
</dbReference>
<dbReference type="Proteomes" id="UP000475214">
    <property type="component" value="Unassembled WGS sequence"/>
</dbReference>
<evidence type="ECO:0000259" key="4">
    <source>
        <dbReference type="PROSITE" id="PS50987"/>
    </source>
</evidence>
<dbReference type="EMBL" id="JAAGOA010000002">
    <property type="protein sequence ID" value="NED99364.1"/>
    <property type="molecule type" value="Genomic_DNA"/>
</dbReference>
<dbReference type="Pfam" id="PF01022">
    <property type="entry name" value="HTH_5"/>
    <property type="match status" value="1"/>
</dbReference>
<reference evidence="5 6" key="1">
    <citation type="submission" date="2020-02" db="EMBL/GenBank/DDBJ databases">
        <authorList>
            <person name="Li X.-J."/>
            <person name="Han X.-M."/>
        </authorList>
    </citation>
    <scope>NUCLEOTIDE SEQUENCE [LARGE SCALE GENOMIC DNA]</scope>
    <source>
        <strain evidence="5 6">CCTCC AB 2017055</strain>
    </source>
</reference>
<keyword evidence="2" id="KW-0238">DNA-binding</keyword>